<feature type="non-terminal residue" evidence="2">
    <location>
        <position position="1"/>
    </location>
</feature>
<dbReference type="AlphaFoldDB" id="A0A821ZCH2"/>
<evidence type="ECO:0000313" key="3">
    <source>
        <dbReference type="Proteomes" id="UP000663873"/>
    </source>
</evidence>
<proteinExistence type="predicted"/>
<comment type="caution">
    <text evidence="2">The sequence shown here is derived from an EMBL/GenBank/DDBJ whole genome shotgun (WGS) entry which is preliminary data.</text>
</comment>
<gene>
    <name evidence="1" type="ORF">UJA718_LOCUS45672</name>
    <name evidence="2" type="ORF">UJA718_LOCUS49460</name>
</gene>
<dbReference type="Proteomes" id="UP000663873">
    <property type="component" value="Unassembled WGS sequence"/>
</dbReference>
<evidence type="ECO:0000313" key="2">
    <source>
        <dbReference type="EMBL" id="CAF4983856.1"/>
    </source>
</evidence>
<name>A0A821ZCH2_9BILA</name>
<accession>A0A821ZCH2</accession>
<protein>
    <submittedName>
        <fullName evidence="2">Uncharacterized protein</fullName>
    </submittedName>
</protein>
<dbReference type="EMBL" id="CAJOBP010103913">
    <property type="protein sequence ID" value="CAF4983856.1"/>
    <property type="molecule type" value="Genomic_DNA"/>
</dbReference>
<reference evidence="2" key="1">
    <citation type="submission" date="2021-02" db="EMBL/GenBank/DDBJ databases">
        <authorList>
            <person name="Nowell W R."/>
        </authorList>
    </citation>
    <scope>NUCLEOTIDE SEQUENCE</scope>
</reference>
<dbReference type="SUPFAM" id="SSF52540">
    <property type="entry name" value="P-loop containing nucleoside triphosphate hydrolases"/>
    <property type="match status" value="1"/>
</dbReference>
<dbReference type="EMBL" id="CAJOBP010077787">
    <property type="protein sequence ID" value="CAF4904351.1"/>
    <property type="molecule type" value="Genomic_DNA"/>
</dbReference>
<dbReference type="Gene3D" id="3.40.50.300">
    <property type="entry name" value="P-loop containing nucleotide triphosphate hydrolases"/>
    <property type="match status" value="1"/>
</dbReference>
<organism evidence="2 3">
    <name type="scientific">Rotaria socialis</name>
    <dbReference type="NCBI Taxonomy" id="392032"/>
    <lineage>
        <taxon>Eukaryota</taxon>
        <taxon>Metazoa</taxon>
        <taxon>Spiralia</taxon>
        <taxon>Gnathifera</taxon>
        <taxon>Rotifera</taxon>
        <taxon>Eurotatoria</taxon>
        <taxon>Bdelloidea</taxon>
        <taxon>Philodinida</taxon>
        <taxon>Philodinidae</taxon>
        <taxon>Rotaria</taxon>
    </lineage>
</organism>
<evidence type="ECO:0000313" key="1">
    <source>
        <dbReference type="EMBL" id="CAF4904351.1"/>
    </source>
</evidence>
<dbReference type="InterPro" id="IPR027417">
    <property type="entry name" value="P-loop_NTPase"/>
</dbReference>
<sequence>MTKEHLGLALALGVPVFVIVTKIDMAPPNVLQETMRLLQR</sequence>
<keyword evidence="3" id="KW-1185">Reference proteome</keyword>